<evidence type="ECO:0000256" key="4">
    <source>
        <dbReference type="ARBA" id="ARBA00022763"/>
    </source>
</evidence>
<dbReference type="CDD" id="cd06445">
    <property type="entry name" value="ATase"/>
    <property type="match status" value="1"/>
</dbReference>
<dbReference type="PANTHER" id="PTHR10815">
    <property type="entry name" value="METHYLATED-DNA--PROTEIN-CYSTEINE METHYLTRANSFERASE"/>
    <property type="match status" value="1"/>
</dbReference>
<comment type="caution">
    <text evidence="8">The sequence shown here is derived from an EMBL/GenBank/DDBJ whole genome shotgun (WGS) entry which is preliminary data.</text>
</comment>
<dbReference type="Gene3D" id="1.10.10.10">
    <property type="entry name" value="Winged helix-like DNA-binding domain superfamily/Winged helix DNA-binding domain"/>
    <property type="match status" value="1"/>
</dbReference>
<dbReference type="EMBL" id="POTC01000013">
    <property type="protein sequence ID" value="POF63002.1"/>
    <property type="molecule type" value="Genomic_DNA"/>
</dbReference>
<dbReference type="InterPro" id="IPR036388">
    <property type="entry name" value="WH-like_DNA-bd_sf"/>
</dbReference>
<dbReference type="InterPro" id="IPR036217">
    <property type="entry name" value="MethylDNA_cys_MeTrfase_DNAb"/>
</dbReference>
<keyword evidence="9" id="KW-1185">Reference proteome</keyword>
<evidence type="ECO:0000256" key="5">
    <source>
        <dbReference type="ARBA" id="ARBA00023204"/>
    </source>
</evidence>
<sequence length="186" mass="19490">MTTVSFRQVDAGGERLGVASGSCTLGTLMLATGARGVVAIVMGDDAQALWQDLQARFPRAALVRDDPQAREYLHRATAFIEGTSAQVDFPLDIRGTAFQRQVWAALRTIPPGTTVTYAELARRTGAPAAVRAVAGACGANALAVVIPCHRVVRSDGTLSGYRWGVARKQALITREAACGAGVAQPA</sequence>
<dbReference type="PANTHER" id="PTHR10815:SF14">
    <property type="entry name" value="BIFUNCTIONAL TRANSCRIPTIONAL ACTIVATOR_DNA REPAIR ENZYME ADA"/>
    <property type="match status" value="1"/>
</dbReference>
<dbReference type="GO" id="GO:0003908">
    <property type="term" value="F:methylated-DNA-[protein]-cysteine S-methyltransferase activity"/>
    <property type="evidence" value="ECO:0007669"/>
    <property type="project" value="UniProtKB-EC"/>
</dbReference>
<dbReference type="AlphaFoldDB" id="A0A2S3W289"/>
<dbReference type="InterPro" id="IPR014048">
    <property type="entry name" value="MethylDNA_cys_MeTrfase_DNA-bd"/>
</dbReference>
<organism evidence="8 9">
    <name type="scientific">Novacetimonas maltaceti</name>
    <dbReference type="NCBI Taxonomy" id="1203393"/>
    <lineage>
        <taxon>Bacteria</taxon>
        <taxon>Pseudomonadati</taxon>
        <taxon>Pseudomonadota</taxon>
        <taxon>Alphaproteobacteria</taxon>
        <taxon>Acetobacterales</taxon>
        <taxon>Acetobacteraceae</taxon>
        <taxon>Novacetimonas</taxon>
    </lineage>
</organism>
<keyword evidence="5" id="KW-0234">DNA repair</keyword>
<dbReference type="OrthoDB" id="9802228at2"/>
<evidence type="ECO:0000256" key="6">
    <source>
        <dbReference type="ARBA" id="ARBA00049348"/>
    </source>
</evidence>
<dbReference type="GO" id="GO:0006281">
    <property type="term" value="P:DNA repair"/>
    <property type="evidence" value="ECO:0007669"/>
    <property type="project" value="UniProtKB-KW"/>
</dbReference>
<evidence type="ECO:0000313" key="8">
    <source>
        <dbReference type="EMBL" id="POF63002.1"/>
    </source>
</evidence>
<dbReference type="SUPFAM" id="SSF46767">
    <property type="entry name" value="Methylated DNA-protein cysteine methyltransferase, C-terminal domain"/>
    <property type="match status" value="1"/>
</dbReference>
<dbReference type="Pfam" id="PF01035">
    <property type="entry name" value="DNA_binding_1"/>
    <property type="match status" value="1"/>
</dbReference>
<dbReference type="NCBIfam" id="TIGR00589">
    <property type="entry name" value="ogt"/>
    <property type="match status" value="1"/>
</dbReference>
<evidence type="ECO:0000313" key="9">
    <source>
        <dbReference type="Proteomes" id="UP000237344"/>
    </source>
</evidence>
<evidence type="ECO:0000259" key="7">
    <source>
        <dbReference type="Pfam" id="PF01035"/>
    </source>
</evidence>
<dbReference type="GO" id="GO:0032259">
    <property type="term" value="P:methylation"/>
    <property type="evidence" value="ECO:0007669"/>
    <property type="project" value="UniProtKB-KW"/>
</dbReference>
<proteinExistence type="predicted"/>
<protein>
    <submittedName>
        <fullName evidence="8">Bifunctional transcriptional activator/DNA repair enzyme Ada</fullName>
    </submittedName>
</protein>
<comment type="catalytic activity">
    <reaction evidence="6">
        <text>a 6-O-methyl-2'-deoxyguanosine in DNA + L-cysteinyl-[protein] = S-methyl-L-cysteinyl-[protein] + a 2'-deoxyguanosine in DNA</text>
        <dbReference type="Rhea" id="RHEA:24000"/>
        <dbReference type="Rhea" id="RHEA-COMP:10131"/>
        <dbReference type="Rhea" id="RHEA-COMP:10132"/>
        <dbReference type="Rhea" id="RHEA-COMP:11367"/>
        <dbReference type="Rhea" id="RHEA-COMP:11368"/>
        <dbReference type="ChEBI" id="CHEBI:29950"/>
        <dbReference type="ChEBI" id="CHEBI:82612"/>
        <dbReference type="ChEBI" id="CHEBI:85445"/>
        <dbReference type="ChEBI" id="CHEBI:85448"/>
        <dbReference type="EC" id="2.1.1.63"/>
    </reaction>
</comment>
<dbReference type="Proteomes" id="UP000237344">
    <property type="component" value="Unassembled WGS sequence"/>
</dbReference>
<comment type="catalytic activity">
    <reaction evidence="1">
        <text>a 4-O-methyl-thymidine in DNA + L-cysteinyl-[protein] = a thymidine in DNA + S-methyl-L-cysteinyl-[protein]</text>
        <dbReference type="Rhea" id="RHEA:53428"/>
        <dbReference type="Rhea" id="RHEA-COMP:10131"/>
        <dbReference type="Rhea" id="RHEA-COMP:10132"/>
        <dbReference type="Rhea" id="RHEA-COMP:13555"/>
        <dbReference type="Rhea" id="RHEA-COMP:13556"/>
        <dbReference type="ChEBI" id="CHEBI:29950"/>
        <dbReference type="ChEBI" id="CHEBI:82612"/>
        <dbReference type="ChEBI" id="CHEBI:137386"/>
        <dbReference type="ChEBI" id="CHEBI:137387"/>
        <dbReference type="EC" id="2.1.1.63"/>
    </reaction>
</comment>
<dbReference type="InterPro" id="IPR036631">
    <property type="entry name" value="MGMT_N_sf"/>
</dbReference>
<keyword evidence="2" id="KW-0489">Methyltransferase</keyword>
<dbReference type="SUPFAM" id="SSF53155">
    <property type="entry name" value="Methylated DNA-protein cysteine methyltransferase domain"/>
    <property type="match status" value="1"/>
</dbReference>
<dbReference type="Gene3D" id="3.30.160.70">
    <property type="entry name" value="Methylated DNA-protein cysteine methyltransferase domain"/>
    <property type="match status" value="1"/>
</dbReference>
<reference evidence="8 9" key="1">
    <citation type="submission" date="2018-01" db="EMBL/GenBank/DDBJ databases">
        <title>Draft Genome Sequence of Komagataeibacter maltaceti LMG 1529, a Vinegar Producing Acetic Acid Bacterium Isolated from Malt Vinegar Brewery Acetifiers.</title>
        <authorList>
            <person name="Zhang Q."/>
            <person name="Hollensteiner J."/>
            <person name="Poehlein A."/>
            <person name="Daniel R."/>
        </authorList>
    </citation>
    <scope>NUCLEOTIDE SEQUENCE [LARGE SCALE GENOMIC DNA]</scope>
    <source>
        <strain evidence="8 9">LMG 1529</strain>
    </source>
</reference>
<keyword evidence="3" id="KW-0808">Transferase</keyword>
<gene>
    <name evidence="8" type="primary">ada</name>
    <name evidence="8" type="ORF">KMAL_13770</name>
</gene>
<dbReference type="RefSeq" id="WP_110094998.1">
    <property type="nucleotide sequence ID" value="NZ_NKUE01000014.1"/>
</dbReference>
<feature type="domain" description="Methylated-DNA-[protein]-cysteine S-methyltransferase DNA binding" evidence="7">
    <location>
        <begin position="97"/>
        <end position="176"/>
    </location>
</feature>
<evidence type="ECO:0000256" key="1">
    <source>
        <dbReference type="ARBA" id="ARBA00001286"/>
    </source>
</evidence>
<name>A0A2S3W289_9PROT</name>
<keyword evidence="4" id="KW-0227">DNA damage</keyword>
<evidence type="ECO:0000256" key="3">
    <source>
        <dbReference type="ARBA" id="ARBA00022679"/>
    </source>
</evidence>
<accession>A0A2S3W289</accession>
<dbReference type="PROSITE" id="PS00374">
    <property type="entry name" value="MGMT"/>
    <property type="match status" value="1"/>
</dbReference>
<dbReference type="FunFam" id="1.10.10.10:FF:000410">
    <property type="entry name" value="ADA regulatory protein, putative"/>
    <property type="match status" value="1"/>
</dbReference>
<dbReference type="InterPro" id="IPR001497">
    <property type="entry name" value="MethylDNA_cys_MeTrfase_AS"/>
</dbReference>
<evidence type="ECO:0000256" key="2">
    <source>
        <dbReference type="ARBA" id="ARBA00022603"/>
    </source>
</evidence>